<dbReference type="Proteomes" id="UP001482620">
    <property type="component" value="Unassembled WGS sequence"/>
</dbReference>
<evidence type="ECO:0000313" key="4">
    <source>
        <dbReference type="EMBL" id="MEQ2220061.1"/>
    </source>
</evidence>
<proteinExistence type="predicted"/>
<gene>
    <name evidence="4" type="ORF">ILYODFUR_001360</name>
</gene>
<name>A0ABV0SIU3_9TELE</name>
<reference evidence="4 5" key="1">
    <citation type="submission" date="2021-06" db="EMBL/GenBank/DDBJ databases">
        <authorList>
            <person name="Palmer J.M."/>
        </authorList>
    </citation>
    <scope>NUCLEOTIDE SEQUENCE [LARGE SCALE GENOMIC DNA]</scope>
    <source>
        <strain evidence="5">if_2019</strain>
        <tissue evidence="4">Muscle</tissue>
    </source>
</reference>
<keyword evidence="2" id="KW-0472">Membrane</keyword>
<evidence type="ECO:0000256" key="1">
    <source>
        <dbReference type="PROSITE-ProRule" id="PRU00206"/>
    </source>
</evidence>
<dbReference type="PROSITE" id="PS50050">
    <property type="entry name" value="TNFR_NGFR_2"/>
    <property type="match status" value="1"/>
</dbReference>
<evidence type="ECO:0000259" key="3">
    <source>
        <dbReference type="PROSITE" id="PS50050"/>
    </source>
</evidence>
<evidence type="ECO:0000256" key="2">
    <source>
        <dbReference type="SAM" id="Phobius"/>
    </source>
</evidence>
<dbReference type="InterPro" id="IPR001368">
    <property type="entry name" value="TNFR/NGFR_Cys_rich_reg"/>
</dbReference>
<keyword evidence="2" id="KW-0812">Transmembrane</keyword>
<dbReference type="EMBL" id="JAHRIQ010000059">
    <property type="protein sequence ID" value="MEQ2220061.1"/>
    <property type="molecule type" value="Genomic_DNA"/>
</dbReference>
<feature type="transmembrane region" description="Helical" evidence="2">
    <location>
        <begin position="201"/>
        <end position="219"/>
    </location>
</feature>
<comment type="caution">
    <text evidence="4">The sequence shown here is derived from an EMBL/GenBank/DDBJ whole genome shotgun (WGS) entry which is preliminary data.</text>
</comment>
<comment type="caution">
    <text evidence="1">Lacks conserved residue(s) required for the propagation of feature annotation.</text>
</comment>
<dbReference type="InterPro" id="IPR008063">
    <property type="entry name" value="Fas_rcpt"/>
</dbReference>
<dbReference type="PANTHER" id="PTHR46874:SF1">
    <property type="entry name" value="TUMOR NECROSIS FACTOR RECEPTOR SUPERFAMILY MEMBER 6"/>
    <property type="match status" value="1"/>
</dbReference>
<protein>
    <recommendedName>
        <fullName evidence="3">TNFR-Cys domain-containing protein</fullName>
    </recommendedName>
</protein>
<evidence type="ECO:0000313" key="5">
    <source>
        <dbReference type="Proteomes" id="UP001482620"/>
    </source>
</evidence>
<dbReference type="PANTHER" id="PTHR46874">
    <property type="entry name" value="TUMOR NECROSIS FACTOR RECEPTOR SUPERFAMILY MEMBER 6"/>
    <property type="match status" value="1"/>
</dbReference>
<sequence length="273" mass="30703">MSHFVTFLEKSPLTHFWSLLSLTLRGSQVTSSVSFSFMMLSLCYLTISLLWSLPFLSSGLAIHCNEMQYEWPIDKPTLCCDKCPPGYYYSSRSETTCDIKCEPCLGERYMDTYNLETSCNICDVCRRAANFEIASSCKTTHNTVCKCRAGHRCKDVSCTKCVPIPATIKPTLPRTTTVKVGSTSTTSTTKKTTNSLRDTQWFLVIIVLLCAGIALVVVTKIKPFLHWIRSNQVYFLDHKPVTVPLRAMDDDVSKPVQEVCGKCDHCIDLCIKE</sequence>
<accession>A0ABV0SIU3</accession>
<dbReference type="Gene3D" id="2.10.50.10">
    <property type="entry name" value="Tumor Necrosis Factor Receptor, subunit A, domain 2"/>
    <property type="match status" value="2"/>
</dbReference>
<feature type="repeat" description="TNFR-Cys" evidence="1">
    <location>
        <begin position="103"/>
        <end position="145"/>
    </location>
</feature>
<feature type="domain" description="TNFR-Cys" evidence="3">
    <location>
        <begin position="103"/>
        <end position="145"/>
    </location>
</feature>
<keyword evidence="2" id="KW-1133">Transmembrane helix</keyword>
<feature type="transmembrane region" description="Helical" evidence="2">
    <location>
        <begin position="35"/>
        <end position="56"/>
    </location>
</feature>
<dbReference type="PROSITE" id="PS00652">
    <property type="entry name" value="TNFR_NGFR_1"/>
    <property type="match status" value="1"/>
</dbReference>
<organism evidence="4 5">
    <name type="scientific">Ilyodon furcidens</name>
    <name type="common">goldbreast splitfin</name>
    <dbReference type="NCBI Taxonomy" id="33524"/>
    <lineage>
        <taxon>Eukaryota</taxon>
        <taxon>Metazoa</taxon>
        <taxon>Chordata</taxon>
        <taxon>Craniata</taxon>
        <taxon>Vertebrata</taxon>
        <taxon>Euteleostomi</taxon>
        <taxon>Actinopterygii</taxon>
        <taxon>Neopterygii</taxon>
        <taxon>Teleostei</taxon>
        <taxon>Neoteleostei</taxon>
        <taxon>Acanthomorphata</taxon>
        <taxon>Ovalentaria</taxon>
        <taxon>Atherinomorphae</taxon>
        <taxon>Cyprinodontiformes</taxon>
        <taxon>Goodeidae</taxon>
        <taxon>Ilyodon</taxon>
    </lineage>
</organism>
<feature type="disulfide bond" evidence="1">
    <location>
        <begin position="104"/>
        <end position="119"/>
    </location>
</feature>
<dbReference type="SUPFAM" id="SSF57586">
    <property type="entry name" value="TNF receptor-like"/>
    <property type="match status" value="2"/>
</dbReference>
<keyword evidence="5" id="KW-1185">Reference proteome</keyword>
<keyword evidence="1" id="KW-1015">Disulfide bond</keyword>
<dbReference type="PRINTS" id="PR01680">
    <property type="entry name" value="TNFACTORR6"/>
</dbReference>